<reference evidence="1" key="1">
    <citation type="submission" date="2016-10" db="EMBL/GenBank/DDBJ databases">
        <authorList>
            <person name="Benchimol M."/>
            <person name="Almeida L.G."/>
            <person name="Vasconcelos A.T."/>
            <person name="Perreira-Neves A."/>
            <person name="Rosa I.A."/>
            <person name="Tasca T."/>
            <person name="Bogo M.R."/>
            <person name="de Souza W."/>
        </authorList>
    </citation>
    <scope>NUCLEOTIDE SEQUENCE [LARGE SCALE GENOMIC DNA]</scope>
    <source>
        <strain evidence="1">K</strain>
    </source>
</reference>
<proteinExistence type="predicted"/>
<organism evidence="1 2">
    <name type="scientific">Tritrichomonas foetus</name>
    <dbReference type="NCBI Taxonomy" id="1144522"/>
    <lineage>
        <taxon>Eukaryota</taxon>
        <taxon>Metamonada</taxon>
        <taxon>Parabasalia</taxon>
        <taxon>Tritrichomonadida</taxon>
        <taxon>Tritrichomonadidae</taxon>
        <taxon>Tritrichomonas</taxon>
    </lineage>
</organism>
<comment type="caution">
    <text evidence="1">The sequence shown here is derived from an EMBL/GenBank/DDBJ whole genome shotgun (WGS) entry which is preliminary data.</text>
</comment>
<evidence type="ECO:0008006" key="3">
    <source>
        <dbReference type="Google" id="ProtNLM"/>
    </source>
</evidence>
<dbReference type="AlphaFoldDB" id="A0A1J4JIF4"/>
<sequence length="230" mass="25333">MKKQKEQEPPTQKEIMKNYACTFAAGYTAGMAGEIFTAWQDNQFTPEGLTRHTIRDNCWISGVQQVAKDYSKALLKSNSKFREFSSTNPFIFGAATGLPMWAITRAFATPLQNVYKKDTPLYQNYARSVAEDVTYHTIKNGLDEVVAAYVFPIVLPKFENPALKKLVEGSIAGIVGGSTYVLAWPAKTVLTGQSLAAAAKLGVKNTPKVAIKKIVYGLARPEFVKLINSK</sequence>
<name>A0A1J4JIF4_9EUKA</name>
<dbReference type="GeneID" id="94844529"/>
<dbReference type="EMBL" id="MLAK01001032">
    <property type="protein sequence ID" value="OHS98922.1"/>
    <property type="molecule type" value="Genomic_DNA"/>
</dbReference>
<dbReference type="Proteomes" id="UP000179807">
    <property type="component" value="Unassembled WGS sequence"/>
</dbReference>
<gene>
    <name evidence="1" type="ORF">TRFO_34717</name>
</gene>
<evidence type="ECO:0000313" key="2">
    <source>
        <dbReference type="Proteomes" id="UP000179807"/>
    </source>
</evidence>
<keyword evidence="2" id="KW-1185">Reference proteome</keyword>
<dbReference type="VEuPathDB" id="TrichDB:TRFO_34717"/>
<dbReference type="OrthoDB" id="10260963at2759"/>
<evidence type="ECO:0000313" key="1">
    <source>
        <dbReference type="EMBL" id="OHS98922.1"/>
    </source>
</evidence>
<accession>A0A1J4JIF4</accession>
<dbReference type="RefSeq" id="XP_068352059.1">
    <property type="nucleotide sequence ID" value="XM_068509825.1"/>
</dbReference>
<protein>
    <recommendedName>
        <fullName evidence="3">Mitochondrial carrier protein</fullName>
    </recommendedName>
</protein>